<gene>
    <name evidence="2" type="primary">ugpQ_1</name>
    <name evidence="2" type="ORF">VTH8203_03923</name>
</gene>
<evidence type="ECO:0000259" key="1">
    <source>
        <dbReference type="PROSITE" id="PS51704"/>
    </source>
</evidence>
<proteinExistence type="predicted"/>
<dbReference type="Proteomes" id="UP000219336">
    <property type="component" value="Unassembled WGS sequence"/>
</dbReference>
<dbReference type="SUPFAM" id="SSF51695">
    <property type="entry name" value="PLC-like phosphodiesterases"/>
    <property type="match status" value="1"/>
</dbReference>
<dbReference type="InterPro" id="IPR030395">
    <property type="entry name" value="GP_PDE_dom"/>
</dbReference>
<dbReference type="PROSITE" id="PS51704">
    <property type="entry name" value="GP_PDE"/>
    <property type="match status" value="1"/>
</dbReference>
<feature type="domain" description="GP-PDE" evidence="1">
    <location>
        <begin position="1"/>
        <end position="238"/>
    </location>
</feature>
<dbReference type="EMBL" id="OANU01000113">
    <property type="protein sequence ID" value="SNX50268.1"/>
    <property type="molecule type" value="Genomic_DNA"/>
</dbReference>
<keyword evidence="2" id="KW-0378">Hydrolase</keyword>
<reference evidence="3" key="1">
    <citation type="submission" date="2016-06" db="EMBL/GenBank/DDBJ databases">
        <authorList>
            <person name="Rodrigo-Torres L."/>
            <person name="Arahal R.D."/>
            <person name="Lucena T."/>
        </authorList>
    </citation>
    <scope>NUCLEOTIDE SEQUENCE [LARGE SCALE GENOMIC DNA]</scope>
    <source>
        <strain evidence="3">CECT8203</strain>
    </source>
</reference>
<evidence type="ECO:0000313" key="3">
    <source>
        <dbReference type="Proteomes" id="UP000219336"/>
    </source>
</evidence>
<dbReference type="AlphaFoldDB" id="A0A240ENP5"/>
<dbReference type="Gene3D" id="3.20.20.190">
    <property type="entry name" value="Phosphatidylinositol (PI) phosphodiesterase"/>
    <property type="match status" value="1"/>
</dbReference>
<dbReference type="GO" id="GO:0008889">
    <property type="term" value="F:glycerophosphodiester phosphodiesterase activity"/>
    <property type="evidence" value="ECO:0007669"/>
    <property type="project" value="UniProtKB-EC"/>
</dbReference>
<dbReference type="InterPro" id="IPR017946">
    <property type="entry name" value="PLC-like_Pdiesterase_TIM-brl"/>
</dbReference>
<protein>
    <submittedName>
        <fullName evidence="2">Glycerophosphoryl diester phosphodiesterase</fullName>
        <ecNumber evidence="2">3.1.4.46</ecNumber>
    </submittedName>
</protein>
<dbReference type="Pfam" id="PF03009">
    <property type="entry name" value="GDPD"/>
    <property type="match status" value="1"/>
</dbReference>
<evidence type="ECO:0000313" key="2">
    <source>
        <dbReference type="EMBL" id="SNX50268.1"/>
    </source>
</evidence>
<dbReference type="GO" id="GO:0006629">
    <property type="term" value="P:lipid metabolic process"/>
    <property type="evidence" value="ECO:0007669"/>
    <property type="project" value="InterPro"/>
</dbReference>
<dbReference type="RefSeq" id="WP_096995213.1">
    <property type="nucleotide sequence ID" value="NZ_JBHSII010000001.1"/>
</dbReference>
<dbReference type="OrthoDB" id="9795622at2"/>
<dbReference type="PANTHER" id="PTHR46211:SF1">
    <property type="entry name" value="GLYCEROPHOSPHODIESTER PHOSPHODIESTERASE, CYTOPLASMIC"/>
    <property type="match status" value="1"/>
</dbReference>
<accession>A0A240ENP5</accession>
<keyword evidence="3" id="KW-1185">Reference proteome</keyword>
<dbReference type="PANTHER" id="PTHR46211">
    <property type="entry name" value="GLYCEROPHOSPHORYL DIESTER PHOSPHODIESTERASE"/>
    <property type="match status" value="1"/>
</dbReference>
<dbReference type="EC" id="3.1.4.46" evidence="2"/>
<organism evidence="2 3">
    <name type="scientific">Vibrio thalassae</name>
    <dbReference type="NCBI Taxonomy" id="1243014"/>
    <lineage>
        <taxon>Bacteria</taxon>
        <taxon>Pseudomonadati</taxon>
        <taxon>Pseudomonadota</taxon>
        <taxon>Gammaproteobacteria</taxon>
        <taxon>Vibrionales</taxon>
        <taxon>Vibrionaceae</taxon>
        <taxon>Vibrio</taxon>
    </lineage>
</organism>
<name>A0A240ENP5_9VIBR</name>
<sequence>MIIGHRGAAEEAPENTMISVEKAIGSGCTWIEVDTQLSADGVPVIIHDNSVDRCTNGTGYVSSLSCAELQSLDAGSWFSDEFRGAKIPSLEELLRFCKARDVGINLELKVYDKSTIGRLVTKVCEIILKVDFKLSSLLISSFSIQAIKAIKREISEMRIGLIVDDASQIDLDEIKTVDIFSIHADYKSLTVDIARDLQKKGYEIYIWTVNDPVQKEIFKRMNVINIITDRPSNFLGNK</sequence>